<gene>
    <name evidence="2" type="ORF">F6X38_15220</name>
</gene>
<evidence type="ECO:0000313" key="3">
    <source>
        <dbReference type="Proteomes" id="UP000432089"/>
    </source>
</evidence>
<dbReference type="SUPFAM" id="SSF53850">
    <property type="entry name" value="Periplasmic binding protein-like II"/>
    <property type="match status" value="1"/>
</dbReference>
<reference evidence="2 3" key="1">
    <citation type="submission" date="2019-09" db="EMBL/GenBank/DDBJ databases">
        <title>YIM 132180 draft genome.</title>
        <authorList>
            <person name="Zhang K."/>
        </authorList>
    </citation>
    <scope>NUCLEOTIDE SEQUENCE [LARGE SCALE GENOMIC DNA]</scope>
    <source>
        <strain evidence="2 3">YIM 132180</strain>
    </source>
</reference>
<protein>
    <submittedName>
        <fullName evidence="2">Extracellular solute-binding protein</fullName>
    </submittedName>
</protein>
<accession>A0A7V7PMY6</accession>
<evidence type="ECO:0000256" key="1">
    <source>
        <dbReference type="ARBA" id="ARBA00022764"/>
    </source>
</evidence>
<dbReference type="PROSITE" id="PS51318">
    <property type="entry name" value="TAT"/>
    <property type="match status" value="1"/>
</dbReference>
<comment type="caution">
    <text evidence="2">The sequence shown here is derived from an EMBL/GenBank/DDBJ whole genome shotgun (WGS) entry which is preliminary data.</text>
</comment>
<dbReference type="InterPro" id="IPR006311">
    <property type="entry name" value="TAT_signal"/>
</dbReference>
<name>A0A7V7PMY6_9HYPH</name>
<dbReference type="PANTHER" id="PTHR42779">
    <property type="entry name" value="PROTEIN YNJB"/>
    <property type="match status" value="1"/>
</dbReference>
<dbReference type="Gene3D" id="3.40.190.10">
    <property type="entry name" value="Periplasmic binding protein-like II"/>
    <property type="match status" value="2"/>
</dbReference>
<dbReference type="EMBL" id="VZDO01000012">
    <property type="protein sequence ID" value="KAB0678832.1"/>
    <property type="molecule type" value="Genomic_DNA"/>
</dbReference>
<organism evidence="2 3">
    <name type="scientific">Plantimonas leprariae</name>
    <dbReference type="NCBI Taxonomy" id="2615207"/>
    <lineage>
        <taxon>Bacteria</taxon>
        <taxon>Pseudomonadati</taxon>
        <taxon>Pseudomonadota</taxon>
        <taxon>Alphaproteobacteria</taxon>
        <taxon>Hyphomicrobiales</taxon>
        <taxon>Aurantimonadaceae</taxon>
        <taxon>Plantimonas</taxon>
    </lineage>
</organism>
<dbReference type="RefSeq" id="WP_150971046.1">
    <property type="nucleotide sequence ID" value="NZ_VZDO01000012.1"/>
</dbReference>
<proteinExistence type="predicted"/>
<dbReference type="PANTHER" id="PTHR42779:SF1">
    <property type="entry name" value="PROTEIN YNJB"/>
    <property type="match status" value="1"/>
</dbReference>
<evidence type="ECO:0000313" key="2">
    <source>
        <dbReference type="EMBL" id="KAB0678832.1"/>
    </source>
</evidence>
<keyword evidence="1" id="KW-0574">Periplasm</keyword>
<keyword evidence="3" id="KW-1185">Reference proteome</keyword>
<dbReference type="AlphaFoldDB" id="A0A7V7PMY6"/>
<dbReference type="Pfam" id="PF13416">
    <property type="entry name" value="SBP_bac_8"/>
    <property type="match status" value="1"/>
</dbReference>
<dbReference type="Proteomes" id="UP000432089">
    <property type="component" value="Unassembled WGS sequence"/>
</dbReference>
<dbReference type="InterPro" id="IPR006059">
    <property type="entry name" value="SBP"/>
</dbReference>
<sequence length="391" mass="42468">MKINRRGILAGTAGLAATGLIGRRAFAQAAKPASPVTLTVADVAGNLALTQGAMEAYAKAKPDMVARIAFTKAPAPELPAKLQAQQKAGSVDIDLVLTGTDALSAGLDLDLWTDLKPQAGKLPNLADVLLPQAFKMQAIAKDHGVVVSYYPSGPLIEYMPDRTPTPPKTAQELLDWTKQNPNKLIYARPTNSGPGRTFLMGLPYILKDSDPRDPAKGWAKTWEYLKALGENIEYYATGTTQTMREFGEGTRDIVITTTGWDINPRVLGTVPEEAKIGTLEGFHWVTDAHYMVVPKGVSEEKLGVLLDLMSYMLQPEAQAYAYDEGYFYPGPAVKNVTLDMAPQDSQDAIGEFGRPEYDQLIANNPLETPLDAAQIVTAFRMWDEQIGAAKK</sequence>